<evidence type="ECO:0000256" key="8">
    <source>
        <dbReference type="SAM" id="MobiDB-lite"/>
    </source>
</evidence>
<evidence type="ECO:0000256" key="1">
    <source>
        <dbReference type="ARBA" id="ARBA00004448"/>
    </source>
</evidence>
<dbReference type="Proteomes" id="UP001497457">
    <property type="component" value="Chromosome 26rd"/>
</dbReference>
<keyword evidence="3" id="KW-0812">Transmembrane</keyword>
<evidence type="ECO:0000313" key="10">
    <source>
        <dbReference type="Proteomes" id="UP001497457"/>
    </source>
</evidence>
<feature type="compositionally biased region" description="Polar residues" evidence="8">
    <location>
        <begin position="183"/>
        <end position="192"/>
    </location>
</feature>
<keyword evidence="7" id="KW-0472">Membrane</keyword>
<gene>
    <name evidence="9" type="ORF">URODEC1_LOCUS65967</name>
</gene>
<keyword evidence="5" id="KW-1133">Transmembrane helix</keyword>
<dbReference type="EMBL" id="OZ075136">
    <property type="protein sequence ID" value="CAL5002493.1"/>
    <property type="molecule type" value="Genomic_DNA"/>
</dbReference>
<dbReference type="PANTHER" id="PTHR10485:SF13">
    <property type="match status" value="1"/>
</dbReference>
<feature type="region of interest" description="Disordered" evidence="8">
    <location>
        <begin position="172"/>
        <end position="205"/>
    </location>
</feature>
<comment type="subcellular location">
    <subcellularLocation>
        <location evidence="1">Mitochondrion inner membrane</location>
        <topology evidence="1">Multi-pass membrane protein</topology>
    </subcellularLocation>
</comment>
<dbReference type="GO" id="GO:0005743">
    <property type="term" value="C:mitochondrial inner membrane"/>
    <property type="evidence" value="ECO:0007669"/>
    <property type="project" value="UniProtKB-SubCell"/>
</dbReference>
<keyword evidence="4" id="KW-0999">Mitochondrion inner membrane</keyword>
<organism evidence="9 10">
    <name type="scientific">Urochloa decumbens</name>
    <dbReference type="NCBI Taxonomy" id="240449"/>
    <lineage>
        <taxon>Eukaryota</taxon>
        <taxon>Viridiplantae</taxon>
        <taxon>Streptophyta</taxon>
        <taxon>Embryophyta</taxon>
        <taxon>Tracheophyta</taxon>
        <taxon>Spermatophyta</taxon>
        <taxon>Magnoliopsida</taxon>
        <taxon>Liliopsida</taxon>
        <taxon>Poales</taxon>
        <taxon>Poaceae</taxon>
        <taxon>PACMAD clade</taxon>
        <taxon>Panicoideae</taxon>
        <taxon>Panicodae</taxon>
        <taxon>Paniceae</taxon>
        <taxon>Melinidinae</taxon>
        <taxon>Urochloa</taxon>
    </lineage>
</organism>
<evidence type="ECO:0000256" key="7">
    <source>
        <dbReference type="ARBA" id="ARBA00023136"/>
    </source>
</evidence>
<name>A0ABC9BQA2_9POAL</name>
<proteinExistence type="inferred from homology"/>
<keyword evidence="10" id="KW-1185">Reference proteome</keyword>
<comment type="similarity">
    <text evidence="2">Belongs to the Tim17/Tim22/Tim23 family.</text>
</comment>
<sequence length="205" mass="21820">MQFHLNGEVPDYRYRLIDYVGDGVMIGLSIGSPYHFFKGLYASPNGGRLAGGVHAVRTEAPRFAGRLAGRLAVIWALESGLSLARGRREDRLNTVVAGTATFGLVNLHRGAPAAARSALLAAAFYVALAAADMGIDEWHSRLIRSGRRVGIENGWPVPVPVTRGPCRAALGDAAGGSIKNRNKTLSGDSQENMMPEVLPSAEVEV</sequence>
<keyword evidence="6" id="KW-0496">Mitochondrion</keyword>
<evidence type="ECO:0000256" key="3">
    <source>
        <dbReference type="ARBA" id="ARBA00022692"/>
    </source>
</evidence>
<evidence type="ECO:0000256" key="6">
    <source>
        <dbReference type="ARBA" id="ARBA00023128"/>
    </source>
</evidence>
<evidence type="ECO:0000256" key="4">
    <source>
        <dbReference type="ARBA" id="ARBA00022792"/>
    </source>
</evidence>
<evidence type="ECO:0000256" key="5">
    <source>
        <dbReference type="ARBA" id="ARBA00022989"/>
    </source>
</evidence>
<accession>A0ABC9BQA2</accession>
<protein>
    <submittedName>
        <fullName evidence="9">Uncharacterized protein</fullName>
    </submittedName>
</protein>
<evidence type="ECO:0000313" key="9">
    <source>
        <dbReference type="EMBL" id="CAL5002493.1"/>
    </source>
</evidence>
<evidence type="ECO:0000256" key="2">
    <source>
        <dbReference type="ARBA" id="ARBA00008444"/>
    </source>
</evidence>
<dbReference type="AlphaFoldDB" id="A0ABC9BQA2"/>
<dbReference type="PANTHER" id="PTHR10485">
    <property type="entry name" value="MITOCHONDRIAL IMPORT INNER MEMBRANE TRANSLOCASE SUBUNIT TIM-17"/>
    <property type="match status" value="1"/>
</dbReference>
<dbReference type="Pfam" id="PF02466">
    <property type="entry name" value="Tim17"/>
    <property type="match status" value="1"/>
</dbReference>
<reference evidence="9" key="1">
    <citation type="submission" date="2024-10" db="EMBL/GenBank/DDBJ databases">
        <authorList>
            <person name="Ryan C."/>
        </authorList>
    </citation>
    <scope>NUCLEOTIDE SEQUENCE [LARGE SCALE GENOMIC DNA]</scope>
</reference>